<sequence length="467" mass="50363">MTVIDDVLASQRAAHAAYAATVRGAVSYVTDGPSGHHDADAMERALVSEVAARLTVSRRTVLDWIGTYCAAPAAVRDAFHSGLLPWAAFRSLCRALAGTTHRDERLVGRLIDAACGATPGSVPAAIDGVLAEYDATWHRKAREAATAQRGMTVRRLPRGQAELRLRGPAETIAAMSRRVTDAARRLCGTDSRLLPARLFDAAHAVITRGALSCTCPDPVCPHRDVDTTTLPIPRACIVIDAATAAGLSGEPGHLLGWGPVPADTARHLAADATWQAVITEATSSPPARTDRDPQQADPPLPVANAHRRGRPRRLSGWVPDVGSTERSTAWAAMRLALELLRAHPEQEDRFRLPPPNRIATPPPPSALVYAPSAALRTVVEARYATCVAPGCRVPSSDCDLDHVEPFDHDEPLLGGWTELTNLEPLCRTHHNDKTAGLWSYRMLDHGIVVIRDPHGHTYFTAPDRLDR</sequence>
<evidence type="ECO:0000259" key="2">
    <source>
        <dbReference type="SMART" id="SM00507"/>
    </source>
</evidence>
<evidence type="ECO:0000313" key="4">
    <source>
        <dbReference type="Proteomes" id="UP000825228"/>
    </source>
</evidence>
<dbReference type="SMART" id="SM00507">
    <property type="entry name" value="HNHc"/>
    <property type="match status" value="1"/>
</dbReference>
<dbReference type="InterPro" id="IPR003615">
    <property type="entry name" value="HNH_nuc"/>
</dbReference>
<comment type="caution">
    <text evidence="3">The sequence shown here is derived from an EMBL/GenBank/DDBJ whole genome shotgun (WGS) entry which is preliminary data.</text>
</comment>
<keyword evidence="4" id="KW-1185">Reference proteome</keyword>
<dbReference type="Proteomes" id="UP000825228">
    <property type="component" value="Unassembled WGS sequence"/>
</dbReference>
<dbReference type="CDD" id="cd00085">
    <property type="entry name" value="HNHc"/>
    <property type="match status" value="1"/>
</dbReference>
<name>A0ABS7P189_9NOCA</name>
<dbReference type="Gene3D" id="1.10.30.50">
    <property type="match status" value="1"/>
</dbReference>
<feature type="domain" description="HNH nuclease" evidence="2">
    <location>
        <begin position="374"/>
        <end position="431"/>
    </location>
</feature>
<organism evidence="3 4">
    <name type="scientific">Rhodococcoides corynebacterioides</name>
    <dbReference type="NCBI Taxonomy" id="53972"/>
    <lineage>
        <taxon>Bacteria</taxon>
        <taxon>Bacillati</taxon>
        <taxon>Actinomycetota</taxon>
        <taxon>Actinomycetes</taxon>
        <taxon>Mycobacteriales</taxon>
        <taxon>Nocardiaceae</taxon>
        <taxon>Rhodococcoides</taxon>
    </lineage>
</organism>
<feature type="region of interest" description="Disordered" evidence="1">
    <location>
        <begin position="282"/>
        <end position="321"/>
    </location>
</feature>
<gene>
    <name evidence="3" type="ORF">HQ603_04780</name>
</gene>
<protein>
    <recommendedName>
        <fullName evidence="2">HNH nuclease domain-containing protein</fullName>
    </recommendedName>
</protein>
<evidence type="ECO:0000256" key="1">
    <source>
        <dbReference type="SAM" id="MobiDB-lite"/>
    </source>
</evidence>
<dbReference type="EMBL" id="JABUBU010000002">
    <property type="protein sequence ID" value="MBY6366065.1"/>
    <property type="molecule type" value="Genomic_DNA"/>
</dbReference>
<proteinExistence type="predicted"/>
<accession>A0ABS7P189</accession>
<evidence type="ECO:0000313" key="3">
    <source>
        <dbReference type="EMBL" id="MBY6366065.1"/>
    </source>
</evidence>
<reference evidence="3 4" key="1">
    <citation type="submission" date="2020-06" db="EMBL/GenBank/DDBJ databases">
        <title>Taxonomy, biology and ecology of Rhodococcus bacteria occurring in California pistachio and other woody hosts as revealed by genome sequence analyses.</title>
        <authorList>
            <person name="Gai Y."/>
            <person name="Riely B."/>
        </authorList>
    </citation>
    <scope>NUCLEOTIDE SEQUENCE [LARGE SCALE GENOMIC DNA]</scope>
    <source>
        <strain evidence="3 4">BP-281</strain>
    </source>
</reference>
<dbReference type="RefSeq" id="WP_222683423.1">
    <property type="nucleotide sequence ID" value="NZ_JABUBT010000004.1"/>
</dbReference>